<feature type="active site" description="Nucleophile" evidence="7 8">
    <location>
        <position position="142"/>
    </location>
</feature>
<feature type="active site" evidence="8">
    <location>
        <position position="258"/>
    </location>
</feature>
<dbReference type="Gene3D" id="3.40.50.880">
    <property type="match status" value="1"/>
</dbReference>
<accession>A0A7S0V7R2</accession>
<comment type="subcellular location">
    <subcellularLocation>
        <location evidence="1">Secreted</location>
        <location evidence="1">Extracellular space</location>
    </subcellularLocation>
</comment>
<dbReference type="GO" id="GO:0046900">
    <property type="term" value="P:tetrahydrofolylpolyglutamate metabolic process"/>
    <property type="evidence" value="ECO:0007669"/>
    <property type="project" value="TreeGrafter"/>
</dbReference>
<evidence type="ECO:0000256" key="3">
    <source>
        <dbReference type="ARBA" id="ARBA00012886"/>
    </source>
</evidence>
<evidence type="ECO:0000256" key="9">
    <source>
        <dbReference type="SAM" id="SignalP"/>
    </source>
</evidence>
<evidence type="ECO:0000313" key="10">
    <source>
        <dbReference type="EMBL" id="CAD8779313.1"/>
    </source>
</evidence>
<dbReference type="InterPro" id="IPR029062">
    <property type="entry name" value="Class_I_gatase-like"/>
</dbReference>
<dbReference type="EMBL" id="HBFM01021830">
    <property type="protein sequence ID" value="CAD8779313.1"/>
    <property type="molecule type" value="Transcribed_RNA"/>
</dbReference>
<evidence type="ECO:0000256" key="8">
    <source>
        <dbReference type="PROSITE-ProRule" id="PRU00607"/>
    </source>
</evidence>
<reference evidence="10" key="1">
    <citation type="submission" date="2021-01" db="EMBL/GenBank/DDBJ databases">
        <authorList>
            <person name="Corre E."/>
            <person name="Pelletier E."/>
            <person name="Niang G."/>
            <person name="Scheremetjew M."/>
            <person name="Finn R."/>
            <person name="Kale V."/>
            <person name="Holt S."/>
            <person name="Cochrane G."/>
            <person name="Meng A."/>
            <person name="Brown T."/>
            <person name="Cohen L."/>
        </authorList>
    </citation>
    <scope>NUCLEOTIDE SEQUENCE</scope>
    <source>
        <strain evidence="10">SAG 63-3</strain>
    </source>
</reference>
<dbReference type="PROSITE" id="PS51273">
    <property type="entry name" value="GATASE_TYPE_1"/>
    <property type="match status" value="1"/>
</dbReference>
<proteinExistence type="inferred from homology"/>
<dbReference type="EC" id="3.4.19.9" evidence="3 8"/>
<dbReference type="InterPro" id="IPR015527">
    <property type="entry name" value="Pept_C26_g-glut_hydrolase"/>
</dbReference>
<evidence type="ECO:0000256" key="4">
    <source>
        <dbReference type="ARBA" id="ARBA00022525"/>
    </source>
</evidence>
<gene>
    <name evidence="10" type="ORF">PPAR00522_LOCUS14213</name>
</gene>
<evidence type="ECO:0000256" key="2">
    <source>
        <dbReference type="ARBA" id="ARBA00011083"/>
    </source>
</evidence>
<sequence>MYKMLAKLFAFFLLAFAPGVLAARPQGMKPISTEYIPKAYNTTRPLIGILSQPCSSCPGKSYIAAGYLKWIEMSGGRAVPIRFYDSDEELTRLFKSINGLIFPGGLTWLWLDSPYVIAARKLFNMAVAANKAGDVFPIHGTCLGHQLLHILASNVSRNDLLVDTDAVAHPTTLKLTPAAATSRFFGGLPEDIVSKVADSRFNIALENHMYGIPPSHYDRWPVLKEWYTPLSTTLDRKGVEYVSTMEGKEMPFSGTQWHPEKPACEFGMEEVPHSLDAIRLSQHLANVFMETARRSAHKPASMEEELNMVIYNTKPVFSLKEEVPAAGNYDGPDMTYYFDKHDNITAAEEQKLHRQFWLTQKGIY</sequence>
<feature type="chain" id="PRO_5030907672" description="folate gamma-glutamyl hydrolase" evidence="9">
    <location>
        <begin position="23"/>
        <end position="364"/>
    </location>
</feature>
<dbReference type="GO" id="GO:0005773">
    <property type="term" value="C:vacuole"/>
    <property type="evidence" value="ECO:0007669"/>
    <property type="project" value="TreeGrafter"/>
</dbReference>
<dbReference type="PROSITE" id="PS51275">
    <property type="entry name" value="PEPTIDASE_C26_GGH"/>
    <property type="match status" value="1"/>
</dbReference>
<dbReference type="PANTHER" id="PTHR11315">
    <property type="entry name" value="PROTEASE FAMILY C26 GAMMA-GLUTAMYL HYDROLASE"/>
    <property type="match status" value="1"/>
</dbReference>
<keyword evidence="6 8" id="KW-0378">Hydrolase</keyword>
<dbReference type="InterPro" id="IPR011697">
    <property type="entry name" value="Peptidase_C26"/>
</dbReference>
<evidence type="ECO:0000256" key="1">
    <source>
        <dbReference type="ARBA" id="ARBA00004239"/>
    </source>
</evidence>
<dbReference type="PANTHER" id="PTHR11315:SF0">
    <property type="entry name" value="FOLATE GAMMA-GLUTAMYL HYDROLASE"/>
    <property type="match status" value="1"/>
</dbReference>
<evidence type="ECO:0000256" key="5">
    <source>
        <dbReference type="ARBA" id="ARBA00022729"/>
    </source>
</evidence>
<protein>
    <recommendedName>
        <fullName evidence="3 8">folate gamma-glutamyl hydrolase</fullName>
        <ecNumber evidence="3 8">3.4.19.9</ecNumber>
    </recommendedName>
</protein>
<name>A0A7S0V7R2_9CHLO</name>
<feature type="signal peptide" evidence="9">
    <location>
        <begin position="1"/>
        <end position="22"/>
    </location>
</feature>
<dbReference type="AlphaFoldDB" id="A0A7S0V7R2"/>
<dbReference type="FunFam" id="3.40.50.880:FF:000054">
    <property type="entry name" value="Folate gamma-glutamyl hydrolase"/>
    <property type="match status" value="1"/>
</dbReference>
<evidence type="ECO:0000256" key="6">
    <source>
        <dbReference type="ARBA" id="ARBA00022801"/>
    </source>
</evidence>
<comment type="similarity">
    <text evidence="2">Belongs to the peptidase C26 family.</text>
</comment>
<comment type="catalytic activity">
    <reaction evidence="8">
        <text>(6S)-5,6,7,8-tetrahydrofolyl-(gamma-L-Glu)(n) + (n-1) H2O = (6S)-5,6,7,8-tetrahydrofolate + (n-1) L-glutamate</text>
        <dbReference type="Rhea" id="RHEA:56784"/>
        <dbReference type="Rhea" id="RHEA-COMP:14738"/>
        <dbReference type="ChEBI" id="CHEBI:15377"/>
        <dbReference type="ChEBI" id="CHEBI:29985"/>
        <dbReference type="ChEBI" id="CHEBI:57453"/>
        <dbReference type="ChEBI" id="CHEBI:141005"/>
        <dbReference type="EC" id="3.4.19.9"/>
    </reaction>
</comment>
<dbReference type="SUPFAM" id="SSF52317">
    <property type="entry name" value="Class I glutamine amidotransferase-like"/>
    <property type="match status" value="1"/>
</dbReference>
<keyword evidence="4" id="KW-0964">Secreted</keyword>
<organism evidence="10">
    <name type="scientific">Polytomella parva</name>
    <dbReference type="NCBI Taxonomy" id="51329"/>
    <lineage>
        <taxon>Eukaryota</taxon>
        <taxon>Viridiplantae</taxon>
        <taxon>Chlorophyta</taxon>
        <taxon>core chlorophytes</taxon>
        <taxon>Chlorophyceae</taxon>
        <taxon>CS clade</taxon>
        <taxon>Chlamydomonadales</taxon>
        <taxon>Chlamydomonadaceae</taxon>
        <taxon>Polytomella</taxon>
    </lineage>
</organism>
<dbReference type="GO" id="GO:0005576">
    <property type="term" value="C:extracellular region"/>
    <property type="evidence" value="ECO:0007669"/>
    <property type="project" value="UniProtKB-SubCell"/>
</dbReference>
<keyword evidence="5 9" id="KW-0732">Signal</keyword>
<dbReference type="Pfam" id="PF07722">
    <property type="entry name" value="Peptidase_C26"/>
    <property type="match status" value="1"/>
</dbReference>
<dbReference type="GO" id="GO:0034722">
    <property type="term" value="F:gamma-glutamyl-peptidase activity"/>
    <property type="evidence" value="ECO:0007669"/>
    <property type="project" value="UniProtKB-UniRule"/>
</dbReference>
<evidence type="ECO:0000256" key="7">
    <source>
        <dbReference type="PIRSR" id="PIRSR615527-1"/>
    </source>
</evidence>
<feature type="active site" description="Proton donor" evidence="7">
    <location>
        <position position="258"/>
    </location>
</feature>